<dbReference type="PANTHER" id="PTHR43800:SF1">
    <property type="entry name" value="PEPTIDYL-LYSINE N-ACETYLTRANSFERASE YJAB"/>
    <property type="match status" value="1"/>
</dbReference>
<dbReference type="EMBL" id="JAVDTR010000009">
    <property type="protein sequence ID" value="MDR6724978.1"/>
    <property type="molecule type" value="Genomic_DNA"/>
</dbReference>
<evidence type="ECO:0000313" key="5">
    <source>
        <dbReference type="Proteomes" id="UP001254832"/>
    </source>
</evidence>
<organism evidence="4 5">
    <name type="scientific">Paenibacillus amylolyticus</name>
    <dbReference type="NCBI Taxonomy" id="1451"/>
    <lineage>
        <taxon>Bacteria</taxon>
        <taxon>Bacillati</taxon>
        <taxon>Bacillota</taxon>
        <taxon>Bacilli</taxon>
        <taxon>Bacillales</taxon>
        <taxon>Paenibacillaceae</taxon>
        <taxon>Paenibacillus</taxon>
    </lineage>
</organism>
<gene>
    <name evidence="4" type="ORF">J2W91_003464</name>
</gene>
<dbReference type="AlphaFoldDB" id="A0AAP5H594"/>
<keyword evidence="2" id="KW-0012">Acyltransferase</keyword>
<evidence type="ECO:0000259" key="3">
    <source>
        <dbReference type="PROSITE" id="PS51186"/>
    </source>
</evidence>
<dbReference type="PANTHER" id="PTHR43800">
    <property type="entry name" value="PEPTIDYL-LYSINE N-ACETYLTRANSFERASE YJAB"/>
    <property type="match status" value="1"/>
</dbReference>
<dbReference type="InterPro" id="IPR016181">
    <property type="entry name" value="Acyl_CoA_acyltransferase"/>
</dbReference>
<reference evidence="4" key="1">
    <citation type="submission" date="2023-07" db="EMBL/GenBank/DDBJ databases">
        <title>Sorghum-associated microbial communities from plants grown in Nebraska, USA.</title>
        <authorList>
            <person name="Schachtman D."/>
        </authorList>
    </citation>
    <scope>NUCLEOTIDE SEQUENCE</scope>
    <source>
        <strain evidence="4">BE80</strain>
    </source>
</reference>
<keyword evidence="1" id="KW-0808">Transferase</keyword>
<evidence type="ECO:0000313" key="4">
    <source>
        <dbReference type="EMBL" id="MDR6724978.1"/>
    </source>
</evidence>
<dbReference type="GO" id="GO:0016747">
    <property type="term" value="F:acyltransferase activity, transferring groups other than amino-acyl groups"/>
    <property type="evidence" value="ECO:0007669"/>
    <property type="project" value="InterPro"/>
</dbReference>
<feature type="domain" description="N-acetyltransferase" evidence="3">
    <location>
        <begin position="3"/>
        <end position="166"/>
    </location>
</feature>
<dbReference type="SUPFAM" id="SSF55729">
    <property type="entry name" value="Acyl-CoA N-acyltransferases (Nat)"/>
    <property type="match status" value="1"/>
</dbReference>
<sequence length="178" mass="20242">MTEHYRLATLEDAESLLAVTLDAYETIRALNIPFPAGHATLEVIQNNVTQHECYLLEEDGQIIATVTLDRGQDARRQAISSYPFIRWFAVSPNHKGKGYGSRLLDWVEQQVILTKLDEPALFLATATRHPWLAPMYERKGYTPFHTQVVQTADASEEIVFMIKILDPERYHAQSVQTG</sequence>
<accession>A0AAP5H594</accession>
<dbReference type="PROSITE" id="PS51186">
    <property type="entry name" value="GNAT"/>
    <property type="match status" value="1"/>
</dbReference>
<comment type="caution">
    <text evidence="4">The sequence shown here is derived from an EMBL/GenBank/DDBJ whole genome shotgun (WGS) entry which is preliminary data.</text>
</comment>
<proteinExistence type="predicted"/>
<dbReference type="Gene3D" id="3.40.630.30">
    <property type="match status" value="1"/>
</dbReference>
<protein>
    <submittedName>
        <fullName evidence="4">GNAT superfamily N-acetyltransferase</fullName>
    </submittedName>
</protein>
<evidence type="ECO:0000256" key="2">
    <source>
        <dbReference type="ARBA" id="ARBA00023315"/>
    </source>
</evidence>
<dbReference type="CDD" id="cd04301">
    <property type="entry name" value="NAT_SF"/>
    <property type="match status" value="1"/>
</dbReference>
<evidence type="ECO:0000256" key="1">
    <source>
        <dbReference type="ARBA" id="ARBA00022679"/>
    </source>
</evidence>
<name>A0AAP5H594_PAEAM</name>
<dbReference type="InterPro" id="IPR000182">
    <property type="entry name" value="GNAT_dom"/>
</dbReference>
<dbReference type="Proteomes" id="UP001254832">
    <property type="component" value="Unassembled WGS sequence"/>
</dbReference>
<dbReference type="Pfam" id="PF13508">
    <property type="entry name" value="Acetyltransf_7"/>
    <property type="match status" value="1"/>
</dbReference>